<dbReference type="Pfam" id="PF00849">
    <property type="entry name" value="PseudoU_synth_2"/>
    <property type="match status" value="1"/>
</dbReference>
<dbReference type="GO" id="GO:0003723">
    <property type="term" value="F:RNA binding"/>
    <property type="evidence" value="ECO:0007669"/>
    <property type="project" value="InterPro"/>
</dbReference>
<dbReference type="InterPro" id="IPR020103">
    <property type="entry name" value="PsdUridine_synth_cat_dom_sf"/>
</dbReference>
<protein>
    <recommendedName>
        <fullName evidence="2">RNA pseudouridylate synthase</fullName>
    </recommendedName>
    <alternativeName>
        <fullName evidence="3">RNA-uridine isomerase</fullName>
    </alternativeName>
</protein>
<dbReference type="Proteomes" id="UP000571183">
    <property type="component" value="Unassembled WGS sequence"/>
</dbReference>
<evidence type="ECO:0000256" key="3">
    <source>
        <dbReference type="ARBA" id="ARBA00033164"/>
    </source>
</evidence>
<dbReference type="Gene3D" id="3.30.2350.10">
    <property type="entry name" value="Pseudouridine synthase"/>
    <property type="match status" value="1"/>
</dbReference>
<evidence type="ECO:0000256" key="2">
    <source>
        <dbReference type="ARBA" id="ARBA00031870"/>
    </source>
</evidence>
<reference evidence="5" key="1">
    <citation type="submission" date="2020-08" db="EMBL/GenBank/DDBJ databases">
        <title>Sequencing the genomes of 1000 actinobacteria strains.</title>
        <authorList>
            <person name="Klenk H.-P."/>
        </authorList>
    </citation>
    <scope>NUCLEOTIDE SEQUENCE [LARGE SCALE GENOMIC DNA]</scope>
    <source>
        <strain evidence="5">DSM 27064</strain>
    </source>
</reference>
<dbReference type="GO" id="GO:0009982">
    <property type="term" value="F:pseudouridine synthase activity"/>
    <property type="evidence" value="ECO:0007669"/>
    <property type="project" value="InterPro"/>
</dbReference>
<keyword evidence="6" id="KW-1185">Reference proteome</keyword>
<evidence type="ECO:0000256" key="1">
    <source>
        <dbReference type="ARBA" id="ARBA00000073"/>
    </source>
</evidence>
<dbReference type="EMBL" id="JACIFD010000003">
    <property type="protein sequence ID" value="MBB4071124.1"/>
    <property type="molecule type" value="Genomic_DNA"/>
</dbReference>
<comment type="catalytic activity">
    <reaction evidence="1">
        <text>a uridine in RNA = a pseudouridine in RNA</text>
        <dbReference type="Rhea" id="RHEA:48348"/>
        <dbReference type="Rhea" id="RHEA-COMP:12068"/>
        <dbReference type="Rhea" id="RHEA-COMP:12069"/>
        <dbReference type="ChEBI" id="CHEBI:65314"/>
        <dbReference type="ChEBI" id="CHEBI:65315"/>
    </reaction>
</comment>
<dbReference type="GO" id="GO:0140098">
    <property type="term" value="F:catalytic activity, acting on RNA"/>
    <property type="evidence" value="ECO:0007669"/>
    <property type="project" value="UniProtKB-ARBA"/>
</dbReference>
<keyword evidence="5" id="KW-0413">Isomerase</keyword>
<dbReference type="RefSeq" id="WP_183304300.1">
    <property type="nucleotide sequence ID" value="NZ_JACIFD010000003.1"/>
</dbReference>
<dbReference type="GO" id="GO:0000455">
    <property type="term" value="P:enzyme-directed rRNA pseudouridine synthesis"/>
    <property type="evidence" value="ECO:0007669"/>
    <property type="project" value="TreeGrafter"/>
</dbReference>
<dbReference type="PANTHER" id="PTHR21600:SF84">
    <property type="entry name" value="PSEUDOURIDINE SYNTHASE RSUA_RLUA-LIKE DOMAIN-CONTAINING PROTEIN"/>
    <property type="match status" value="1"/>
</dbReference>
<evidence type="ECO:0000259" key="4">
    <source>
        <dbReference type="Pfam" id="PF00849"/>
    </source>
</evidence>
<name>A0A840DDJ6_9MICO</name>
<organism evidence="5 6">
    <name type="scientific">Canibacter oris</name>
    <dbReference type="NCBI Taxonomy" id="1365628"/>
    <lineage>
        <taxon>Bacteria</taxon>
        <taxon>Bacillati</taxon>
        <taxon>Actinomycetota</taxon>
        <taxon>Actinomycetes</taxon>
        <taxon>Micrococcales</taxon>
        <taxon>Microbacteriaceae</taxon>
        <taxon>Canibacter</taxon>
    </lineage>
</organism>
<accession>A0A840DDJ6</accession>
<sequence>MTQSLKPQPLPARGGLHPMRVGRKLKISEARALEMSLGAWICANVPKLTVAELEAAFAHGDVLTAAGEKLTWDTPASVLQRPVFMYRKAADEDGNLPEIPIVHQGDGWLVVNKPQGLATMPRGAYVARTVTVALRRQLNNPDLTPAHRLDRATGGLLLFTARRELRGAYQEMFARREVQKTYQAVADPLPLKFVAHPLHTPLTVLTDPPEKPGWVRVTSRIEKEHGVMAAQIVPGEPNALTYLRPTAARVRLAGREFVAYEVTPHTGKTHQIRLHFAALGIPLVGDPLYQGFNAAPFEVDQPPAGTTSLQLTATGLDFTDPQTGEAVTIRL</sequence>
<dbReference type="PANTHER" id="PTHR21600">
    <property type="entry name" value="MITOCHONDRIAL RNA PSEUDOURIDINE SYNTHASE"/>
    <property type="match status" value="1"/>
</dbReference>
<gene>
    <name evidence="5" type="ORF">F5897_000412</name>
</gene>
<evidence type="ECO:0000313" key="6">
    <source>
        <dbReference type="Proteomes" id="UP000571183"/>
    </source>
</evidence>
<dbReference type="AlphaFoldDB" id="A0A840DDJ6"/>
<proteinExistence type="predicted"/>
<evidence type="ECO:0000313" key="5">
    <source>
        <dbReference type="EMBL" id="MBB4071124.1"/>
    </source>
</evidence>
<dbReference type="InterPro" id="IPR006145">
    <property type="entry name" value="PsdUridine_synth_RsuA/RluA"/>
</dbReference>
<dbReference type="InterPro" id="IPR050188">
    <property type="entry name" value="RluA_PseudoU_synthase"/>
</dbReference>
<feature type="domain" description="Pseudouridine synthase RsuA/RluA-like" evidence="4">
    <location>
        <begin position="108"/>
        <end position="278"/>
    </location>
</feature>
<comment type="caution">
    <text evidence="5">The sequence shown here is derived from an EMBL/GenBank/DDBJ whole genome shotgun (WGS) entry which is preliminary data.</text>
</comment>
<dbReference type="SUPFAM" id="SSF55120">
    <property type="entry name" value="Pseudouridine synthase"/>
    <property type="match status" value="1"/>
</dbReference>